<comment type="subcellular location">
    <subcellularLocation>
        <location evidence="15">Cytoplasm</location>
    </subcellularLocation>
    <subcellularLocation>
        <location evidence="1 15">Nucleus</location>
    </subcellularLocation>
    <text evidence="15">Localizes at sites of DNA damage at double-strand breaks (DSBs).</text>
</comment>
<evidence type="ECO:0000313" key="17">
    <source>
        <dbReference type="Proteomes" id="UP000324222"/>
    </source>
</evidence>
<evidence type="ECO:0000256" key="15">
    <source>
        <dbReference type="RuleBase" id="RU368019"/>
    </source>
</evidence>
<evidence type="ECO:0000256" key="14">
    <source>
        <dbReference type="ARBA" id="ARBA00025766"/>
    </source>
</evidence>
<reference evidence="16 17" key="1">
    <citation type="submission" date="2019-05" db="EMBL/GenBank/DDBJ databases">
        <title>Another draft genome of Portunus trituberculatus and its Hox gene families provides insights of decapod evolution.</title>
        <authorList>
            <person name="Jeong J.-H."/>
            <person name="Song I."/>
            <person name="Kim S."/>
            <person name="Choi T."/>
            <person name="Kim D."/>
            <person name="Ryu S."/>
            <person name="Kim W."/>
        </authorList>
    </citation>
    <scope>NUCLEOTIDE SEQUENCE [LARGE SCALE GENOMIC DNA]</scope>
    <source>
        <tissue evidence="16">Muscle</tissue>
    </source>
</reference>
<sequence>MVFQLDRLEEDEILQIQYESLLKALKIGEGDIEVSVNSTEQLSTTSSFLMRLPLSLQDVPPVLVNANPGTPNTFLQVDFPRREAAFVPKLHLSSRVESLIGEASTLALPAVPPGIGVMDYVERIMEVLEERVRRTILSFETRKQFIAEVLCQFGCAVVEYDAERFNKIVVMMEVKDFHFLAFIHLGPLFPQQHRPRVVLQSLYHNTAEEPVSKELTDLKYNSQWKPEEMVQQTKEAILANISSFQMSSIQNS</sequence>
<keyword evidence="4 15" id="KW-0132">Cell division</keyword>
<dbReference type="GO" id="GO:0051301">
    <property type="term" value="P:cell division"/>
    <property type="evidence" value="ECO:0007669"/>
    <property type="project" value="UniProtKB-UniRule"/>
</dbReference>
<dbReference type="GO" id="GO:0006915">
    <property type="term" value="P:apoptotic process"/>
    <property type="evidence" value="ECO:0007669"/>
    <property type="project" value="UniProtKB-UniRule"/>
</dbReference>
<keyword evidence="17" id="KW-1185">Reference proteome</keyword>
<dbReference type="OrthoDB" id="6339910at2759"/>
<evidence type="ECO:0000256" key="6">
    <source>
        <dbReference type="ARBA" id="ARBA00022737"/>
    </source>
</evidence>
<dbReference type="InterPro" id="IPR010358">
    <property type="entry name" value="BRE"/>
</dbReference>
<proteinExistence type="inferred from homology"/>
<evidence type="ECO:0000256" key="4">
    <source>
        <dbReference type="ARBA" id="ARBA00022618"/>
    </source>
</evidence>
<protein>
    <recommendedName>
        <fullName evidence="2 15">BRISC and BRCA1-A complex member 2</fullName>
    </recommendedName>
</protein>
<keyword evidence="10 15" id="KW-0156">Chromatin regulator</keyword>
<keyword evidence="3 15" id="KW-0963">Cytoplasm</keyword>
<evidence type="ECO:0000313" key="16">
    <source>
        <dbReference type="EMBL" id="MPC28925.1"/>
    </source>
</evidence>
<comment type="subunit">
    <text evidence="15">Component of the ARISC complex. Component of the BRCA1-A complex. Component of the BRISC complex. Binds polyubiquitin.</text>
</comment>
<evidence type="ECO:0000256" key="9">
    <source>
        <dbReference type="ARBA" id="ARBA00022786"/>
    </source>
</evidence>
<dbReference type="PANTHER" id="PTHR15189">
    <property type="entry name" value="BRISC AND BRCA1-A COMPLEX MEMBER 2"/>
    <property type="match status" value="1"/>
</dbReference>
<dbReference type="Proteomes" id="UP000324222">
    <property type="component" value="Unassembled WGS sequence"/>
</dbReference>
<dbReference type="Pfam" id="PF06113">
    <property type="entry name" value="BRE"/>
    <property type="match status" value="1"/>
</dbReference>
<evidence type="ECO:0000256" key="2">
    <source>
        <dbReference type="ARBA" id="ARBA00019438"/>
    </source>
</evidence>
<evidence type="ECO:0000256" key="12">
    <source>
        <dbReference type="ARBA" id="ARBA00023242"/>
    </source>
</evidence>
<dbReference type="AlphaFoldDB" id="A0A5B7E6G9"/>
<organism evidence="16 17">
    <name type="scientific">Portunus trituberculatus</name>
    <name type="common">Swimming crab</name>
    <name type="synonym">Neptunus trituberculatus</name>
    <dbReference type="NCBI Taxonomy" id="210409"/>
    <lineage>
        <taxon>Eukaryota</taxon>
        <taxon>Metazoa</taxon>
        <taxon>Ecdysozoa</taxon>
        <taxon>Arthropoda</taxon>
        <taxon>Crustacea</taxon>
        <taxon>Multicrustacea</taxon>
        <taxon>Malacostraca</taxon>
        <taxon>Eumalacostraca</taxon>
        <taxon>Eucarida</taxon>
        <taxon>Decapoda</taxon>
        <taxon>Pleocyemata</taxon>
        <taxon>Brachyura</taxon>
        <taxon>Eubrachyura</taxon>
        <taxon>Portunoidea</taxon>
        <taxon>Portunidae</taxon>
        <taxon>Portuninae</taxon>
        <taxon>Portunus</taxon>
    </lineage>
</organism>
<dbReference type="GO" id="GO:0006302">
    <property type="term" value="P:double-strand break repair"/>
    <property type="evidence" value="ECO:0007669"/>
    <property type="project" value="UniProtKB-UniRule"/>
</dbReference>
<evidence type="ECO:0000256" key="5">
    <source>
        <dbReference type="ARBA" id="ARBA00022703"/>
    </source>
</evidence>
<accession>A0A5B7E6G9</accession>
<comment type="similarity">
    <text evidence="14 15">Belongs to the BABAM2 family.</text>
</comment>
<dbReference type="GO" id="GO:0010212">
    <property type="term" value="P:response to ionizing radiation"/>
    <property type="evidence" value="ECO:0007669"/>
    <property type="project" value="UniProtKB-UniRule"/>
</dbReference>
<keyword evidence="8 15" id="KW-0498">Mitosis</keyword>
<evidence type="ECO:0000256" key="13">
    <source>
        <dbReference type="ARBA" id="ARBA00023306"/>
    </source>
</evidence>
<keyword evidence="13 15" id="KW-0131">Cell cycle</keyword>
<keyword evidence="11 15" id="KW-0234">DNA repair</keyword>
<keyword evidence="7 15" id="KW-0227">DNA damage</keyword>
<comment type="function">
    <text evidence="15">May play a role in homeostasis or cellular differentiation in cells of neural, epithelial and germline origins. May also act as a death receptor-associated anti-apoptotic protein, which inhibits the mitochondrial apoptotic pathway.</text>
</comment>
<dbReference type="GO" id="GO:0007095">
    <property type="term" value="P:mitotic G2 DNA damage checkpoint signaling"/>
    <property type="evidence" value="ECO:0007669"/>
    <property type="project" value="UniProtKB-UniRule"/>
</dbReference>
<evidence type="ECO:0000256" key="1">
    <source>
        <dbReference type="ARBA" id="ARBA00004123"/>
    </source>
</evidence>
<keyword evidence="5 15" id="KW-0053">Apoptosis</keyword>
<evidence type="ECO:0000256" key="7">
    <source>
        <dbReference type="ARBA" id="ARBA00022763"/>
    </source>
</evidence>
<dbReference type="GO" id="GO:0006325">
    <property type="term" value="P:chromatin organization"/>
    <property type="evidence" value="ECO:0007669"/>
    <property type="project" value="UniProtKB-UniRule"/>
</dbReference>
<dbReference type="GO" id="GO:0031593">
    <property type="term" value="F:polyubiquitin modification-dependent protein binding"/>
    <property type="evidence" value="ECO:0007669"/>
    <property type="project" value="UniProtKB-UniRule"/>
</dbReference>
<dbReference type="PANTHER" id="PTHR15189:SF7">
    <property type="entry name" value="BRISC AND BRCA1-A COMPLEX MEMBER 2"/>
    <property type="match status" value="1"/>
</dbReference>
<evidence type="ECO:0000256" key="3">
    <source>
        <dbReference type="ARBA" id="ARBA00022490"/>
    </source>
</evidence>
<dbReference type="GO" id="GO:0070552">
    <property type="term" value="C:BRISC complex"/>
    <property type="evidence" value="ECO:0007669"/>
    <property type="project" value="UniProtKB-UniRule"/>
</dbReference>
<comment type="caution">
    <text evidence="16">The sequence shown here is derived from an EMBL/GenBank/DDBJ whole genome shotgun (WGS) entry which is preliminary data.</text>
</comment>
<dbReference type="GO" id="GO:0045739">
    <property type="term" value="P:positive regulation of DNA repair"/>
    <property type="evidence" value="ECO:0007669"/>
    <property type="project" value="UniProtKB-UniRule"/>
</dbReference>
<dbReference type="GO" id="GO:0005737">
    <property type="term" value="C:cytoplasm"/>
    <property type="evidence" value="ECO:0007669"/>
    <property type="project" value="UniProtKB-SubCell"/>
</dbReference>
<comment type="domain">
    <text evidence="15">Contains 2 ubiquitin-conjugating enzyme family-like (UEV-like) regions. These regions lack the critical Cys residues required for ubiquitination but retain the ability to bind ubiquitin.</text>
</comment>
<keyword evidence="12 15" id="KW-0539">Nucleus</keyword>
<gene>
    <name evidence="16" type="primary">BRE</name>
    <name evidence="16" type="ORF">E2C01_022141</name>
</gene>
<evidence type="ECO:0000256" key="11">
    <source>
        <dbReference type="ARBA" id="ARBA00023204"/>
    </source>
</evidence>
<dbReference type="GO" id="GO:0070531">
    <property type="term" value="C:BRCA1-A complex"/>
    <property type="evidence" value="ECO:0007669"/>
    <property type="project" value="UniProtKB-UniRule"/>
</dbReference>
<keyword evidence="9 15" id="KW-0833">Ubl conjugation pathway</keyword>
<keyword evidence="6" id="KW-0677">Repeat</keyword>
<evidence type="ECO:0000256" key="10">
    <source>
        <dbReference type="ARBA" id="ARBA00022853"/>
    </source>
</evidence>
<dbReference type="EMBL" id="VSRR010001989">
    <property type="protein sequence ID" value="MPC28925.1"/>
    <property type="molecule type" value="Genomic_DNA"/>
</dbReference>
<evidence type="ECO:0000256" key="8">
    <source>
        <dbReference type="ARBA" id="ARBA00022776"/>
    </source>
</evidence>
<name>A0A5B7E6G9_PORTR</name>